<dbReference type="EMBL" id="CM056797">
    <property type="protein sequence ID" value="KAJ8713097.1"/>
    <property type="molecule type" value="Genomic_DNA"/>
</dbReference>
<comment type="caution">
    <text evidence="1">The sequence shown here is derived from an EMBL/GenBank/DDBJ whole genome shotgun (WGS) entry which is preliminary data.</text>
</comment>
<organism evidence="1 2">
    <name type="scientific">Mythimna loreyi</name>
    <dbReference type="NCBI Taxonomy" id="667449"/>
    <lineage>
        <taxon>Eukaryota</taxon>
        <taxon>Metazoa</taxon>
        <taxon>Ecdysozoa</taxon>
        <taxon>Arthropoda</taxon>
        <taxon>Hexapoda</taxon>
        <taxon>Insecta</taxon>
        <taxon>Pterygota</taxon>
        <taxon>Neoptera</taxon>
        <taxon>Endopterygota</taxon>
        <taxon>Lepidoptera</taxon>
        <taxon>Glossata</taxon>
        <taxon>Ditrysia</taxon>
        <taxon>Noctuoidea</taxon>
        <taxon>Noctuidae</taxon>
        <taxon>Noctuinae</taxon>
        <taxon>Hadenini</taxon>
        <taxon>Mythimna</taxon>
    </lineage>
</organism>
<sequence>MSEHGSRSKDRRHSRDSRRDSLSSRYTPPTMRHRRSVDSRDRSPTRRSVSRNSRDNSRSRRYRGKSRDRRHSSRNAALDQILTRLEVIERRFPVTSSSDSPLHPTNESQLLSSLPVVSTRDCERSSGVTTVTNEASVTSNSHVSVKNTEEKDATNSIVGALSALLKTKSHNFYISPFDPSIHDFDVWCDEVDRARVINNWDDRECLGRIGTCLRGDAKSWLNDWVTNDRSWSNFKLEFRFLCPRNVDFASILFDVMNTNSNKYSTYAEYARKSLLRLNIVKGLSDELKSAIVVRGISDPQVKAAATNAKLASRDLVEFLSVYVKPKSDNSAVRAPPNNSNQRKREAPKSDNSNAFCHICGKKGHKKWSCPKKPKDSTSAQDSGSSKSAPISSDKGDKSVLRCTFCKRNGHSVDSCFQKLRSEGKNKQANEVNFCSESTQNEQT</sequence>
<accession>A0ACC2QCI5</accession>
<keyword evidence="2" id="KW-1185">Reference proteome</keyword>
<protein>
    <submittedName>
        <fullName evidence="1">Uncharacterized protein</fullName>
    </submittedName>
</protein>
<reference evidence="1" key="1">
    <citation type="submission" date="2023-03" db="EMBL/GenBank/DDBJ databases">
        <title>Chromosome-level genomes of two armyworms, Mythimna separata and Mythimna loreyi, provide insights into the biosynthesis and reception of sex pheromones.</title>
        <authorList>
            <person name="Zhao H."/>
        </authorList>
    </citation>
    <scope>NUCLEOTIDE SEQUENCE</scope>
    <source>
        <strain evidence="1">BeijingLab</strain>
    </source>
</reference>
<evidence type="ECO:0000313" key="2">
    <source>
        <dbReference type="Proteomes" id="UP001231649"/>
    </source>
</evidence>
<dbReference type="Proteomes" id="UP001231649">
    <property type="component" value="Chromosome 21"/>
</dbReference>
<evidence type="ECO:0000313" key="1">
    <source>
        <dbReference type="EMBL" id="KAJ8713097.1"/>
    </source>
</evidence>
<gene>
    <name evidence="1" type="ORF">PYW08_008401</name>
</gene>
<proteinExistence type="predicted"/>
<name>A0ACC2QCI5_9NEOP</name>